<dbReference type="InterPro" id="IPR003591">
    <property type="entry name" value="Leu-rich_rpt_typical-subtyp"/>
</dbReference>
<feature type="domain" description="NB-ARC" evidence="5">
    <location>
        <begin position="130"/>
        <end position="269"/>
    </location>
</feature>
<dbReference type="Pfam" id="PF23282">
    <property type="entry name" value="WHD_ROQ1"/>
    <property type="match status" value="1"/>
</dbReference>
<dbReference type="PRINTS" id="PR00364">
    <property type="entry name" value="DISEASERSIST"/>
</dbReference>
<dbReference type="InterPro" id="IPR035897">
    <property type="entry name" value="Toll_tir_struct_dom_sf"/>
</dbReference>
<dbReference type="GO" id="GO:0006952">
    <property type="term" value="P:defense response"/>
    <property type="evidence" value="ECO:0007669"/>
    <property type="project" value="UniProtKB-KW"/>
</dbReference>
<dbReference type="InterPro" id="IPR032675">
    <property type="entry name" value="LRR_dom_sf"/>
</dbReference>
<dbReference type="EMBL" id="KK198758">
    <property type="protein sequence ID" value="KCW70725.1"/>
    <property type="molecule type" value="Genomic_DNA"/>
</dbReference>
<evidence type="ECO:0000259" key="7">
    <source>
        <dbReference type="Pfam" id="PF23282"/>
    </source>
</evidence>
<dbReference type="Pfam" id="PF23598">
    <property type="entry name" value="LRR_14"/>
    <property type="match status" value="1"/>
</dbReference>
<keyword evidence="2" id="KW-0677">Repeat</keyword>
<dbReference type="SUPFAM" id="SSF46785">
    <property type="entry name" value="Winged helix' DNA-binding domain"/>
    <property type="match status" value="1"/>
</dbReference>
<evidence type="ECO:0000259" key="6">
    <source>
        <dbReference type="Pfam" id="PF01582"/>
    </source>
</evidence>
<dbReference type="Gramene" id="KCW70725">
    <property type="protein sequence ID" value="KCW70725"/>
    <property type="gene ID" value="EUGRSUZ_F03887"/>
</dbReference>
<dbReference type="SUPFAM" id="SSF52540">
    <property type="entry name" value="P-loop containing nucleoside triphosphate hydrolases"/>
    <property type="match status" value="1"/>
</dbReference>
<dbReference type="SUPFAM" id="SSF52058">
    <property type="entry name" value="L domain-like"/>
    <property type="match status" value="1"/>
</dbReference>
<dbReference type="InterPro" id="IPR058192">
    <property type="entry name" value="WHD_ROQ1-like"/>
</dbReference>
<accession>A0A059BYI3</accession>
<dbReference type="Gene3D" id="3.80.10.10">
    <property type="entry name" value="Ribonuclease Inhibitor"/>
    <property type="match status" value="4"/>
</dbReference>
<evidence type="ECO:0000256" key="4">
    <source>
        <dbReference type="SAM" id="MobiDB-lite"/>
    </source>
</evidence>
<evidence type="ECO:0000313" key="9">
    <source>
        <dbReference type="EMBL" id="KCW70725.1"/>
    </source>
</evidence>
<sequence>MVDCSSKAKDKMILPIFYDVDPKDVKLRTQLYHDALGKHEEKFAHDVPRWKEALTEVAKISGLDLKNKGNVFPSFSRYGIEKIEREGMRNQRDNLYGSHGEIINAIVNKVMTKLMKRMTTLPDYLVGIHDQVEAIMDLLNEGSHDIRYLVIHGMGGIGKTTLASVIFNQISNKFEGYSFLSNVRESMRHGKTIDLQKQLLSEILQGQSPEIHNSIDVGINIIRERFRRKKVLIVIDDVDKWDQLTKLAGKSNWFGAGSKIIITTRDINFLPIKEEEEEEGSFQAHSKEFEIYQMKEMDSSYALELFSQHALGMNFPPPHYEDISRKITDKTGGLPLALEVVGSSLFGKSRVIWKETLKKLDSVPEKEVFVRLKISYDMLEDAQKEIFLDIACYFIGHKKLLPYYMWKASGYFPKIGLLLLSRMSLIKIEEDDTLWMHDQLRNFGREIIRLEDNDPQKRSRLWMLDDTLNVVQRKEASEKIVALRLTGLFKVQNFTSEEFSKLPNLRFMELDGGNLIGDFKNLLSKLTWFSWSRCPSKLKAKNLCLEKLVMLELSTIGFGDWVSNNLKVIHIIPSMKFERIPDLSKCKNLKRLVLRNCPTMPVIDGSLSKLEHLKHLEIKGLSKSKKCNFLPSTFGGLRFLSTLDIEGLNVEEIHHSIGEMMHLKYLSLGDCVFRKVPDSIGKLKLLVELDLRETKITKLPHCIGDLKKLTKLSLCGTLIKKLPNSIGGLESLIELDLVNLDIAELPTSIGSAIRELPETIGMLENLKKLNASMCRNLEGEIPNEIGALSFLGILCLGNNKIRRLPISMNRLSHLQRLMLDGCDKLEQISDLPMSLEDLDFPSHLLWTPINLSYLTNLVKLTISEGTPQLSEFGDGAPNTEWIKQLSKLENLSLDMKDVTSFLIDLATLSRLRSLSVTWIDHQSLIAFPSNLSALTLFNLRSPEVKLDYVLGQQLEKLHSLEVSSSELPERLSGFPILKGLKELSVTCCPRLKEIQGAEKLESLEYIRILSCESLKRFSGLSELKKLRRLDLFGCPLLDLPDLPLQTRVNDWRLTKWVTEGRIYLKSEDHLSALGGLDCSDKCTSISKIVCFCDHRHYGGMCYTISRYGSAFDNRTEFYAYNVKLRLRADKITMIRINLATILTRFHLRKFDTRCSMTVVRIKQKYEMLRPHLGHHQGASAQDYRSSGYPARTGVHWPS</sequence>
<dbReference type="InParanoid" id="A0A059BYI3"/>
<evidence type="ECO:0000256" key="1">
    <source>
        <dbReference type="ARBA" id="ARBA00022614"/>
    </source>
</evidence>
<dbReference type="InterPro" id="IPR000157">
    <property type="entry name" value="TIR_dom"/>
</dbReference>
<dbReference type="Pfam" id="PF01582">
    <property type="entry name" value="TIR"/>
    <property type="match status" value="1"/>
</dbReference>
<organism evidence="9">
    <name type="scientific">Eucalyptus grandis</name>
    <name type="common">Flooded gum</name>
    <dbReference type="NCBI Taxonomy" id="71139"/>
    <lineage>
        <taxon>Eukaryota</taxon>
        <taxon>Viridiplantae</taxon>
        <taxon>Streptophyta</taxon>
        <taxon>Embryophyta</taxon>
        <taxon>Tracheophyta</taxon>
        <taxon>Spermatophyta</taxon>
        <taxon>Magnoliopsida</taxon>
        <taxon>eudicotyledons</taxon>
        <taxon>Gunneridae</taxon>
        <taxon>Pentapetalae</taxon>
        <taxon>rosids</taxon>
        <taxon>malvids</taxon>
        <taxon>Myrtales</taxon>
        <taxon>Myrtaceae</taxon>
        <taxon>Myrtoideae</taxon>
        <taxon>Eucalypteae</taxon>
        <taxon>Eucalyptus</taxon>
    </lineage>
</organism>
<reference evidence="9" key="1">
    <citation type="submission" date="2013-07" db="EMBL/GenBank/DDBJ databases">
        <title>The genome of Eucalyptus grandis.</title>
        <authorList>
            <person name="Schmutz J."/>
            <person name="Hayes R."/>
            <person name="Myburg A."/>
            <person name="Tuskan G."/>
            <person name="Grattapaglia D."/>
            <person name="Rokhsar D.S."/>
        </authorList>
    </citation>
    <scope>NUCLEOTIDE SEQUENCE</scope>
    <source>
        <tissue evidence="9">Leaf extractions</tissue>
    </source>
</reference>
<dbReference type="InterPro" id="IPR027417">
    <property type="entry name" value="P-loop_NTPase"/>
</dbReference>
<dbReference type="InterPro" id="IPR036390">
    <property type="entry name" value="WH_DNA-bd_sf"/>
</dbReference>
<dbReference type="Gene3D" id="1.10.8.430">
    <property type="entry name" value="Helical domain of apoptotic protease-activating factors"/>
    <property type="match status" value="1"/>
</dbReference>
<dbReference type="OMA" id="REDQGQM"/>
<dbReference type="STRING" id="71139.A0A059BYI3"/>
<feature type="domain" description="TIR" evidence="6">
    <location>
        <begin position="3"/>
        <end position="68"/>
    </location>
</feature>
<dbReference type="SUPFAM" id="SSF52047">
    <property type="entry name" value="RNI-like"/>
    <property type="match status" value="1"/>
</dbReference>
<dbReference type="Pfam" id="PF00931">
    <property type="entry name" value="NB-ARC"/>
    <property type="match status" value="1"/>
</dbReference>
<evidence type="ECO:0000256" key="2">
    <source>
        <dbReference type="ARBA" id="ARBA00022737"/>
    </source>
</evidence>
<dbReference type="GO" id="GO:0051707">
    <property type="term" value="P:response to other organism"/>
    <property type="evidence" value="ECO:0007669"/>
    <property type="project" value="UniProtKB-ARBA"/>
</dbReference>
<dbReference type="GO" id="GO:0007165">
    <property type="term" value="P:signal transduction"/>
    <property type="evidence" value="ECO:0007669"/>
    <property type="project" value="InterPro"/>
</dbReference>
<dbReference type="InterPro" id="IPR055414">
    <property type="entry name" value="LRR_R13L4/SHOC2-like"/>
</dbReference>
<dbReference type="PANTHER" id="PTHR11017:SF570">
    <property type="entry name" value="DISEASE RESISTANCE PROTEIN (TIR-NBS CLASS)-RELATED"/>
    <property type="match status" value="1"/>
</dbReference>
<proteinExistence type="predicted"/>
<dbReference type="InterPro" id="IPR044974">
    <property type="entry name" value="Disease_R_plants"/>
</dbReference>
<gene>
    <name evidence="9" type="ORF">EUGRSUZ_F03887</name>
</gene>
<evidence type="ECO:0000256" key="3">
    <source>
        <dbReference type="ARBA" id="ARBA00022821"/>
    </source>
</evidence>
<dbReference type="Gene3D" id="3.40.50.300">
    <property type="entry name" value="P-loop containing nucleotide triphosphate hydrolases"/>
    <property type="match status" value="1"/>
</dbReference>
<dbReference type="AlphaFoldDB" id="A0A059BYI3"/>
<evidence type="ECO:0008006" key="10">
    <source>
        <dbReference type="Google" id="ProtNLM"/>
    </source>
</evidence>
<dbReference type="SUPFAM" id="SSF52200">
    <property type="entry name" value="Toll/Interleukin receptor TIR domain"/>
    <property type="match status" value="1"/>
</dbReference>
<evidence type="ECO:0000259" key="5">
    <source>
        <dbReference type="Pfam" id="PF00931"/>
    </source>
</evidence>
<feature type="region of interest" description="Disordered" evidence="4">
    <location>
        <begin position="1176"/>
        <end position="1198"/>
    </location>
</feature>
<evidence type="ECO:0000259" key="8">
    <source>
        <dbReference type="Pfam" id="PF23598"/>
    </source>
</evidence>
<dbReference type="Gene3D" id="3.40.50.10140">
    <property type="entry name" value="Toll/interleukin-1 receptor homology (TIR) domain"/>
    <property type="match status" value="1"/>
</dbReference>
<dbReference type="InterPro" id="IPR042197">
    <property type="entry name" value="Apaf_helical"/>
</dbReference>
<feature type="domain" description="Disease resistance R13L4/SHOC-2-like LRR" evidence="8">
    <location>
        <begin position="656"/>
        <end position="741"/>
    </location>
</feature>
<dbReference type="InterPro" id="IPR002182">
    <property type="entry name" value="NB-ARC"/>
</dbReference>
<dbReference type="GO" id="GO:0043531">
    <property type="term" value="F:ADP binding"/>
    <property type="evidence" value="ECO:0007669"/>
    <property type="project" value="InterPro"/>
</dbReference>
<protein>
    <recommendedName>
        <fullName evidence="10">TIR domain-containing protein</fullName>
    </recommendedName>
</protein>
<dbReference type="PANTHER" id="PTHR11017">
    <property type="entry name" value="LEUCINE-RICH REPEAT-CONTAINING PROTEIN"/>
    <property type="match status" value="1"/>
</dbReference>
<name>A0A059BYI3_EUCGR</name>
<keyword evidence="1" id="KW-0433">Leucine-rich repeat</keyword>
<dbReference type="SMART" id="SM00369">
    <property type="entry name" value="LRR_TYP"/>
    <property type="match status" value="4"/>
</dbReference>
<feature type="domain" description="Disease resistance protein Roq1-like winged-helix" evidence="7">
    <location>
        <begin position="382"/>
        <end position="449"/>
    </location>
</feature>
<keyword evidence="3" id="KW-0611">Plant defense</keyword>